<comment type="caution">
    <text evidence="1">The sequence shown here is derived from an EMBL/GenBank/DDBJ whole genome shotgun (WGS) entry which is preliminary data.</text>
</comment>
<dbReference type="AlphaFoldDB" id="A0A162X696"/>
<organism evidence="1 2">
    <name type="scientific">Didymella rabiei</name>
    <name type="common">Chickpea ascochyta blight fungus</name>
    <name type="synonym">Mycosphaerella rabiei</name>
    <dbReference type="NCBI Taxonomy" id="5454"/>
    <lineage>
        <taxon>Eukaryota</taxon>
        <taxon>Fungi</taxon>
        <taxon>Dikarya</taxon>
        <taxon>Ascomycota</taxon>
        <taxon>Pezizomycotina</taxon>
        <taxon>Dothideomycetes</taxon>
        <taxon>Pleosporomycetidae</taxon>
        <taxon>Pleosporales</taxon>
        <taxon>Pleosporineae</taxon>
        <taxon>Didymellaceae</taxon>
        <taxon>Ascochyta</taxon>
    </lineage>
</organism>
<sequence length="265" mass="30467">MDKTEAALGVMNVDDPPGEERPFRFLDLPKELRLVIYERLVNRSHRTFELEHRGVHMAARTAILVFPDAIPSIYLTCKLIYTEATPMLKALDHRNSQPRLIIDLGKMKQVSLVQLEFTAYIADYLFTCEFESRAGQLSRPYSHPRFAPRHGPNHFRGNSPIGLQTCMDFKSRTYDRLWLHGRRRKADLHVAIQCPASSDGEMKLCIRELGHSLHNILERSPKKHKVAVYIAPDNQRIDGGRLACDPTVLRIGNAIDKVAWEKEWM</sequence>
<accession>A0A162X696</accession>
<protein>
    <submittedName>
        <fullName evidence="1">Uncharacterized protein</fullName>
    </submittedName>
</protein>
<dbReference type="EMBL" id="JYNV01000295">
    <property type="protein sequence ID" value="KZM19369.1"/>
    <property type="molecule type" value="Genomic_DNA"/>
</dbReference>
<gene>
    <name evidence="1" type="ORF">ST47_g9545</name>
</gene>
<proteinExistence type="predicted"/>
<reference evidence="1 2" key="1">
    <citation type="journal article" date="2016" name="Sci. Rep.">
        <title>Draft genome sequencing and secretome analysis of fungal phytopathogen Ascochyta rabiei provides insight into the necrotrophic effector repertoire.</title>
        <authorList>
            <person name="Verma S."/>
            <person name="Gazara R.K."/>
            <person name="Nizam S."/>
            <person name="Parween S."/>
            <person name="Chattopadhyay D."/>
            <person name="Verma P.K."/>
        </authorList>
    </citation>
    <scope>NUCLEOTIDE SEQUENCE [LARGE SCALE GENOMIC DNA]</scope>
    <source>
        <strain evidence="1 2">ArDII</strain>
    </source>
</reference>
<name>A0A162X696_DIDRA</name>
<evidence type="ECO:0000313" key="2">
    <source>
        <dbReference type="Proteomes" id="UP000076837"/>
    </source>
</evidence>
<dbReference type="OrthoDB" id="5314997at2759"/>
<evidence type="ECO:0000313" key="1">
    <source>
        <dbReference type="EMBL" id="KZM19369.1"/>
    </source>
</evidence>
<keyword evidence="2" id="KW-1185">Reference proteome</keyword>
<dbReference type="Proteomes" id="UP000076837">
    <property type="component" value="Unassembled WGS sequence"/>
</dbReference>